<sequence length="188" mass="20513">MAVKIFIDQGHNPGSINGGAAANGLEEATINYQVGIYLMNFLQNDTRFAVMSSRVSSTQVLGTNSATSLQERVAMANTWRADYFISIHCNANANPLIRGSEVYVYQIPSTAAMLARAVLDAITSEIAIPDNQVRANPNLLVLRATAMPAILVELGYLTNSEDAALLRTKQFQFAYAIYQGILHYLNLP</sequence>
<organism evidence="3 4">
    <name type="scientific">Massilicoli timonensis</name>
    <dbReference type="NCBI Taxonomy" id="2015901"/>
    <lineage>
        <taxon>Bacteria</taxon>
        <taxon>Bacillati</taxon>
        <taxon>Bacillota</taxon>
        <taxon>Erysipelotrichia</taxon>
        <taxon>Erysipelotrichales</taxon>
        <taxon>Erysipelotrichaceae</taxon>
        <taxon>Massilicoli</taxon>
    </lineage>
</organism>
<feature type="domain" description="MurNAc-LAA" evidence="2">
    <location>
        <begin position="73"/>
        <end position="182"/>
    </location>
</feature>
<proteinExistence type="predicted"/>
<evidence type="ECO:0000259" key="2">
    <source>
        <dbReference type="SMART" id="SM00646"/>
    </source>
</evidence>
<dbReference type="RefSeq" id="WP_102267892.1">
    <property type="nucleotide sequence ID" value="NZ_CALVCM010000006.1"/>
</dbReference>
<gene>
    <name evidence="3" type="ORF">NE663_07215</name>
</gene>
<keyword evidence="1" id="KW-0378">Hydrolase</keyword>
<dbReference type="Gene3D" id="3.40.630.40">
    <property type="entry name" value="Zn-dependent exopeptidases"/>
    <property type="match status" value="1"/>
</dbReference>
<keyword evidence="4" id="KW-1185">Reference proteome</keyword>
<dbReference type="Proteomes" id="UP001524435">
    <property type="component" value="Unassembled WGS sequence"/>
</dbReference>
<dbReference type="SMART" id="SM00646">
    <property type="entry name" value="Ami_3"/>
    <property type="match status" value="1"/>
</dbReference>
<evidence type="ECO:0000313" key="3">
    <source>
        <dbReference type="EMBL" id="MCQ5122047.1"/>
    </source>
</evidence>
<reference evidence="3 4" key="1">
    <citation type="submission" date="2022-06" db="EMBL/GenBank/DDBJ databases">
        <title>Isolation of gut microbiota from human fecal samples.</title>
        <authorList>
            <person name="Pamer E.G."/>
            <person name="Barat B."/>
            <person name="Waligurski E."/>
            <person name="Medina S."/>
            <person name="Paddock L."/>
            <person name="Mostad J."/>
        </authorList>
    </citation>
    <scope>NUCLEOTIDE SEQUENCE [LARGE SCALE GENOMIC DNA]</scope>
    <source>
        <strain evidence="3 4">DFI.6.1</strain>
    </source>
</reference>
<dbReference type="Pfam" id="PF01520">
    <property type="entry name" value="Amidase_3"/>
    <property type="match status" value="1"/>
</dbReference>
<dbReference type="EMBL" id="JANGCH010000009">
    <property type="protein sequence ID" value="MCQ5122047.1"/>
    <property type="molecule type" value="Genomic_DNA"/>
</dbReference>
<dbReference type="PANTHER" id="PTHR30404:SF0">
    <property type="entry name" value="N-ACETYLMURAMOYL-L-ALANINE AMIDASE AMIC"/>
    <property type="match status" value="1"/>
</dbReference>
<dbReference type="InterPro" id="IPR002508">
    <property type="entry name" value="MurNAc-LAA_cat"/>
</dbReference>
<protein>
    <submittedName>
        <fullName evidence="3">N-acetylmuramoyl-L-alanine amidase</fullName>
    </submittedName>
</protein>
<dbReference type="PANTHER" id="PTHR30404">
    <property type="entry name" value="N-ACETYLMURAMOYL-L-ALANINE AMIDASE"/>
    <property type="match status" value="1"/>
</dbReference>
<evidence type="ECO:0000313" key="4">
    <source>
        <dbReference type="Proteomes" id="UP001524435"/>
    </source>
</evidence>
<dbReference type="InterPro" id="IPR050695">
    <property type="entry name" value="N-acetylmuramoyl_amidase_3"/>
</dbReference>
<comment type="caution">
    <text evidence="3">The sequence shown here is derived from an EMBL/GenBank/DDBJ whole genome shotgun (WGS) entry which is preliminary data.</text>
</comment>
<name>A0ABT1SLN5_9FIRM</name>
<dbReference type="SUPFAM" id="SSF53187">
    <property type="entry name" value="Zn-dependent exopeptidases"/>
    <property type="match status" value="1"/>
</dbReference>
<accession>A0ABT1SLN5</accession>
<dbReference type="CDD" id="cd02696">
    <property type="entry name" value="MurNAc-LAA"/>
    <property type="match status" value="1"/>
</dbReference>
<evidence type="ECO:0000256" key="1">
    <source>
        <dbReference type="ARBA" id="ARBA00022801"/>
    </source>
</evidence>